<name>A0ACB9B115_ARCLA</name>
<protein>
    <submittedName>
        <fullName evidence="1">Uncharacterized protein</fullName>
    </submittedName>
</protein>
<accession>A0ACB9B115</accession>
<evidence type="ECO:0000313" key="2">
    <source>
        <dbReference type="Proteomes" id="UP001055879"/>
    </source>
</evidence>
<keyword evidence="2" id="KW-1185">Reference proteome</keyword>
<comment type="caution">
    <text evidence="1">The sequence shown here is derived from an EMBL/GenBank/DDBJ whole genome shotgun (WGS) entry which is preliminary data.</text>
</comment>
<organism evidence="1 2">
    <name type="scientific">Arctium lappa</name>
    <name type="common">Greater burdock</name>
    <name type="synonym">Lappa major</name>
    <dbReference type="NCBI Taxonomy" id="4217"/>
    <lineage>
        <taxon>Eukaryota</taxon>
        <taxon>Viridiplantae</taxon>
        <taxon>Streptophyta</taxon>
        <taxon>Embryophyta</taxon>
        <taxon>Tracheophyta</taxon>
        <taxon>Spermatophyta</taxon>
        <taxon>Magnoliopsida</taxon>
        <taxon>eudicotyledons</taxon>
        <taxon>Gunneridae</taxon>
        <taxon>Pentapetalae</taxon>
        <taxon>asterids</taxon>
        <taxon>campanulids</taxon>
        <taxon>Asterales</taxon>
        <taxon>Asteraceae</taxon>
        <taxon>Carduoideae</taxon>
        <taxon>Cardueae</taxon>
        <taxon>Arctiinae</taxon>
        <taxon>Arctium</taxon>
    </lineage>
</organism>
<gene>
    <name evidence="1" type="ORF">L6452_22555</name>
</gene>
<evidence type="ECO:0000313" key="1">
    <source>
        <dbReference type="EMBL" id="KAI3715569.1"/>
    </source>
</evidence>
<reference evidence="1 2" key="2">
    <citation type="journal article" date="2022" name="Mol. Ecol. Resour.">
        <title>The genomes of chicory, endive, great burdock and yacon provide insights into Asteraceae paleo-polyploidization history and plant inulin production.</title>
        <authorList>
            <person name="Fan W."/>
            <person name="Wang S."/>
            <person name="Wang H."/>
            <person name="Wang A."/>
            <person name="Jiang F."/>
            <person name="Liu H."/>
            <person name="Zhao H."/>
            <person name="Xu D."/>
            <person name="Zhang Y."/>
        </authorList>
    </citation>
    <scope>NUCLEOTIDE SEQUENCE [LARGE SCALE GENOMIC DNA]</scope>
    <source>
        <strain evidence="2">cv. Niubang</strain>
    </source>
</reference>
<sequence length="134" mass="14146">MVVVSGADATTGTGVTGSSEAADAKITTRTGDLRIIGDGGGARMTGSGIADVDAVEMALETNCLSSIDKKLLILGVRYPPNAPQITQKLDAREERKRGESFENKSRNEREKQWEMGCRLMGFRLLGSPCGVGAA</sequence>
<reference evidence="2" key="1">
    <citation type="journal article" date="2022" name="Mol. Ecol. Resour.">
        <title>The genomes of chicory, endive, great burdock and yacon provide insights into Asteraceae palaeo-polyploidization history and plant inulin production.</title>
        <authorList>
            <person name="Fan W."/>
            <person name="Wang S."/>
            <person name="Wang H."/>
            <person name="Wang A."/>
            <person name="Jiang F."/>
            <person name="Liu H."/>
            <person name="Zhao H."/>
            <person name="Xu D."/>
            <person name="Zhang Y."/>
        </authorList>
    </citation>
    <scope>NUCLEOTIDE SEQUENCE [LARGE SCALE GENOMIC DNA]</scope>
    <source>
        <strain evidence="2">cv. Niubang</strain>
    </source>
</reference>
<dbReference type="Proteomes" id="UP001055879">
    <property type="component" value="Linkage Group LG07"/>
</dbReference>
<proteinExistence type="predicted"/>
<dbReference type="EMBL" id="CM042053">
    <property type="protein sequence ID" value="KAI3715569.1"/>
    <property type="molecule type" value="Genomic_DNA"/>
</dbReference>